<dbReference type="PANTHER" id="PTHR33677:SF5">
    <property type="entry name" value="TRANSCRIPTIONAL REPRESSOR FRMR"/>
    <property type="match status" value="1"/>
</dbReference>
<sequence>MKFDKDIVNRMKRIEGQVKGVIRMMESGDDCKDVTTQLTAIRSAADKTVALIVSRNLERCLIEDIHAGKDSQDAVNEAVQLLVKSR</sequence>
<dbReference type="GO" id="GO:0003677">
    <property type="term" value="F:DNA binding"/>
    <property type="evidence" value="ECO:0007669"/>
    <property type="project" value="InterPro"/>
</dbReference>
<dbReference type="InterPro" id="IPR038390">
    <property type="entry name" value="Metal_Tscrpt_repr_sf"/>
</dbReference>
<dbReference type="PANTHER" id="PTHR33677">
    <property type="entry name" value="TRANSCRIPTIONAL REPRESSOR FRMR-RELATED"/>
    <property type="match status" value="1"/>
</dbReference>
<dbReference type="Proteomes" id="UP000570010">
    <property type="component" value="Unassembled WGS sequence"/>
</dbReference>
<dbReference type="GO" id="GO:0045892">
    <property type="term" value="P:negative regulation of DNA-templated transcription"/>
    <property type="evidence" value="ECO:0007669"/>
    <property type="project" value="UniProtKB-ARBA"/>
</dbReference>
<dbReference type="Gene3D" id="1.20.58.1000">
    <property type="entry name" value="Metal-sensitive repressor, helix protomer"/>
    <property type="match status" value="1"/>
</dbReference>
<accession>A0A6B3W093</accession>
<reference evidence="1 4" key="2">
    <citation type="submission" date="2020-07" db="EMBL/GenBank/DDBJ databases">
        <authorList>
            <person name="Feng H."/>
        </authorList>
    </citation>
    <scope>NUCLEOTIDE SEQUENCE [LARGE SCALE GENOMIC DNA]</scope>
    <source>
        <strain evidence="4">s-12</strain>
        <strain evidence="1">S-12</strain>
    </source>
</reference>
<dbReference type="Proteomes" id="UP000472971">
    <property type="component" value="Unassembled WGS sequence"/>
</dbReference>
<dbReference type="InterPro" id="IPR003735">
    <property type="entry name" value="Metal_Tscrpt_repr"/>
</dbReference>
<dbReference type="CDD" id="cd10155">
    <property type="entry name" value="BsYrkD-like_DUF156"/>
    <property type="match status" value="1"/>
</dbReference>
<proteinExistence type="predicted"/>
<dbReference type="GO" id="GO:0046872">
    <property type="term" value="F:metal ion binding"/>
    <property type="evidence" value="ECO:0007669"/>
    <property type="project" value="InterPro"/>
</dbReference>
<evidence type="ECO:0000313" key="2">
    <source>
        <dbReference type="EMBL" id="NEY81995.1"/>
    </source>
</evidence>
<gene>
    <name evidence="2" type="ORF">G4D64_10905</name>
    <name evidence="1" type="ORF">H1Z61_11510</name>
</gene>
<keyword evidence="3" id="KW-1185">Reference proteome</keyword>
<organism evidence="2 3">
    <name type="scientific">Bacillus aquiflavi</name>
    <dbReference type="NCBI Taxonomy" id="2672567"/>
    <lineage>
        <taxon>Bacteria</taxon>
        <taxon>Bacillati</taxon>
        <taxon>Bacillota</taxon>
        <taxon>Bacilli</taxon>
        <taxon>Bacillales</taxon>
        <taxon>Bacillaceae</taxon>
        <taxon>Bacillus</taxon>
    </lineage>
</organism>
<dbReference type="AlphaFoldDB" id="A0A6B3W093"/>
<evidence type="ECO:0000313" key="3">
    <source>
        <dbReference type="Proteomes" id="UP000472971"/>
    </source>
</evidence>
<evidence type="ECO:0000313" key="4">
    <source>
        <dbReference type="Proteomes" id="UP000570010"/>
    </source>
</evidence>
<comment type="caution">
    <text evidence="2">The sequence shown here is derived from an EMBL/GenBank/DDBJ whole genome shotgun (WGS) entry which is preliminary data.</text>
</comment>
<dbReference type="RefSeq" id="WP_163242385.1">
    <property type="nucleotide sequence ID" value="NZ_CP082780.1"/>
</dbReference>
<dbReference type="EMBL" id="JACEIO010000027">
    <property type="protein sequence ID" value="MBA4537738.1"/>
    <property type="molecule type" value="Genomic_DNA"/>
</dbReference>
<dbReference type="Pfam" id="PF02583">
    <property type="entry name" value="Trns_repr_metal"/>
    <property type="match status" value="1"/>
</dbReference>
<name>A0A6B3W093_9BACI</name>
<reference evidence="2 3" key="1">
    <citation type="submission" date="2020-02" db="EMBL/GenBank/DDBJ databases">
        <title>Bacillus aquiflavi sp. nov., isolated from yellow water of strong flavor Chinese baijiu in Yibin region of China.</title>
        <authorList>
            <person name="Xie J."/>
        </authorList>
    </citation>
    <scope>NUCLEOTIDE SEQUENCE [LARGE SCALE GENOMIC DNA]</scope>
    <source>
        <strain evidence="2 3">3H-10</strain>
    </source>
</reference>
<dbReference type="EMBL" id="JAAIWN010000025">
    <property type="protein sequence ID" value="NEY81995.1"/>
    <property type="molecule type" value="Genomic_DNA"/>
</dbReference>
<evidence type="ECO:0000313" key="1">
    <source>
        <dbReference type="EMBL" id="MBA4537738.1"/>
    </source>
</evidence>
<protein>
    <submittedName>
        <fullName evidence="2">Metal-sensitive transcriptional regulator</fullName>
    </submittedName>
</protein>